<keyword evidence="2" id="KW-0699">rRNA-binding</keyword>
<dbReference type="InterPro" id="IPR000597">
    <property type="entry name" value="Ribosomal_uL3"/>
</dbReference>
<dbReference type="SUPFAM" id="SSF50447">
    <property type="entry name" value="Translation proteins"/>
    <property type="match status" value="1"/>
</dbReference>
<dbReference type="GO" id="GO:0019843">
    <property type="term" value="F:rRNA binding"/>
    <property type="evidence" value="ECO:0007669"/>
    <property type="project" value="UniProtKB-KW"/>
</dbReference>
<dbReference type="GO" id="GO:0003735">
    <property type="term" value="F:structural constituent of ribosome"/>
    <property type="evidence" value="ECO:0007669"/>
    <property type="project" value="UniProtKB-UniRule"/>
</dbReference>
<feature type="non-terminal residue" evidence="7">
    <location>
        <position position="1"/>
    </location>
</feature>
<keyword evidence="4 7" id="KW-0689">Ribosomal protein</keyword>
<proteinExistence type="inferred from homology"/>
<name>A0A2G9ZEQ0_9BACT</name>
<dbReference type="EMBL" id="PCSB01000052">
    <property type="protein sequence ID" value="PIP31649.1"/>
    <property type="molecule type" value="Genomic_DNA"/>
</dbReference>
<dbReference type="AlphaFoldDB" id="A0A2G9ZEQ0"/>
<reference evidence="7 8" key="1">
    <citation type="submission" date="2017-09" db="EMBL/GenBank/DDBJ databases">
        <title>Depth-based differentiation of microbial function through sediment-hosted aquifers and enrichment of novel symbionts in the deep terrestrial subsurface.</title>
        <authorList>
            <person name="Probst A.J."/>
            <person name="Ladd B."/>
            <person name="Jarett J.K."/>
            <person name="Geller-Mcgrath D.E."/>
            <person name="Sieber C.M."/>
            <person name="Emerson J.B."/>
            <person name="Anantharaman K."/>
            <person name="Thomas B.C."/>
            <person name="Malmstrom R."/>
            <person name="Stieglmeier M."/>
            <person name="Klingl A."/>
            <person name="Woyke T."/>
            <person name="Ryan C.M."/>
            <person name="Banfield J.F."/>
        </authorList>
    </citation>
    <scope>NUCLEOTIDE SEQUENCE [LARGE SCALE GENOMIC DNA]</scope>
    <source>
        <strain evidence="7">CG23_combo_of_CG06-09_8_20_14_all_37_87_8</strain>
    </source>
</reference>
<accession>A0A2G9ZEQ0</accession>
<evidence type="ECO:0000256" key="1">
    <source>
        <dbReference type="ARBA" id="ARBA00006540"/>
    </source>
</evidence>
<comment type="similarity">
    <text evidence="1">Belongs to the universal ribosomal protein uL3 family.</text>
</comment>
<dbReference type="GO" id="GO:0006412">
    <property type="term" value="P:translation"/>
    <property type="evidence" value="ECO:0007669"/>
    <property type="project" value="UniProtKB-UniRule"/>
</dbReference>
<organism evidence="7 8">
    <name type="scientific">bacterium (Candidatus Gribaldobacteria) CG23_combo_of_CG06-09_8_20_14_all_37_87_8</name>
    <dbReference type="NCBI Taxonomy" id="2014278"/>
    <lineage>
        <taxon>Bacteria</taxon>
        <taxon>Candidatus Gribaldobacteria</taxon>
    </lineage>
</organism>
<evidence type="ECO:0000256" key="3">
    <source>
        <dbReference type="ARBA" id="ARBA00022884"/>
    </source>
</evidence>
<dbReference type="InterPro" id="IPR009000">
    <property type="entry name" value="Transl_B-barrel_sf"/>
</dbReference>
<evidence type="ECO:0000256" key="4">
    <source>
        <dbReference type="ARBA" id="ARBA00022980"/>
    </source>
</evidence>
<keyword evidence="3" id="KW-0694">RNA-binding</keyword>
<evidence type="ECO:0000313" key="8">
    <source>
        <dbReference type="Proteomes" id="UP000230447"/>
    </source>
</evidence>
<dbReference type="Pfam" id="PF00297">
    <property type="entry name" value="Ribosomal_L3"/>
    <property type="match status" value="1"/>
</dbReference>
<evidence type="ECO:0000256" key="6">
    <source>
        <dbReference type="NCBIfam" id="TIGR03625"/>
    </source>
</evidence>
<evidence type="ECO:0000256" key="2">
    <source>
        <dbReference type="ARBA" id="ARBA00022730"/>
    </source>
</evidence>
<keyword evidence="5" id="KW-0687">Ribonucleoprotein</keyword>
<gene>
    <name evidence="7" type="primary">rplC</name>
    <name evidence="7" type="ORF">COX24_02480</name>
</gene>
<dbReference type="NCBIfam" id="TIGR03625">
    <property type="entry name" value="L3_bact"/>
    <property type="match status" value="1"/>
</dbReference>
<dbReference type="InterPro" id="IPR019927">
    <property type="entry name" value="Ribosomal_uL3_bac/org-type"/>
</dbReference>
<sequence>EMTQTYNQEGNAVPVTLLQAGPCVITQIKTKDKPASAKATAGKDGYDAVQLGFLQKTKHLKKTDNKKPFKHIKEFKVDLKEQLAKKIDLGDEFRVDIFKEGDLVQVAGISKGKGFQGGVKRWGFKGRNQTHGVKHEHRTLGSVGATGPARVLKGKKMPGRAGFQRKVVKNLKVIKIDKENNLIAVKGAVPGRRGTLIEISSRQY</sequence>
<protein>
    <recommendedName>
        <fullName evidence="6">50S ribosomal protein L3</fullName>
    </recommendedName>
</protein>
<dbReference type="Proteomes" id="UP000230447">
    <property type="component" value="Unassembled WGS sequence"/>
</dbReference>
<evidence type="ECO:0000313" key="7">
    <source>
        <dbReference type="EMBL" id="PIP31649.1"/>
    </source>
</evidence>
<comment type="caution">
    <text evidence="7">The sequence shown here is derived from an EMBL/GenBank/DDBJ whole genome shotgun (WGS) entry which is preliminary data.</text>
</comment>
<dbReference type="GO" id="GO:0022625">
    <property type="term" value="C:cytosolic large ribosomal subunit"/>
    <property type="evidence" value="ECO:0007669"/>
    <property type="project" value="TreeGrafter"/>
</dbReference>
<dbReference type="Gene3D" id="2.40.30.10">
    <property type="entry name" value="Translation factors"/>
    <property type="match status" value="1"/>
</dbReference>
<dbReference type="FunFam" id="2.40.30.10:FF:000004">
    <property type="entry name" value="50S ribosomal protein L3"/>
    <property type="match status" value="1"/>
</dbReference>
<evidence type="ECO:0000256" key="5">
    <source>
        <dbReference type="ARBA" id="ARBA00023274"/>
    </source>
</evidence>
<dbReference type="PANTHER" id="PTHR11229:SF16">
    <property type="entry name" value="LARGE RIBOSOMAL SUBUNIT PROTEIN UL3C"/>
    <property type="match status" value="1"/>
</dbReference>
<dbReference type="PANTHER" id="PTHR11229">
    <property type="entry name" value="50S RIBOSOMAL PROTEIN L3"/>
    <property type="match status" value="1"/>
</dbReference>